<evidence type="ECO:0000256" key="2">
    <source>
        <dbReference type="ARBA" id="ARBA00023163"/>
    </source>
</evidence>
<sequence length="784" mass="86932">MFSHTCSSAFWQAHLPPPSQPPHAWGWLAQESIRIRDSGLLTPAILASDESRSCEYNSADSDPHYPSDSSLSQPSLKKRRSSSSRQDTLSYPNGTPVLSQDKNAPEVKGSYDASYGINPFQPNHKQMPIMDVGKTIGHFRDASTEAMSQAPEIKLPTANSPSRYDDEEEVDNYTLSRMLDDGTGRLIYIGDSATISFLQLIRMMVETTAGPCPFTQDPARHEMIEAPFSVPPNKNSTRLLPNKETTVILVEAFFIQTHGVMEVFDEQSFLQELDESFSDPLSIDHTWLCNLNLVLAIGFSLASPAAGSKEEGVIESFRKKYPDHSENFYHAARDISNLLSGFEEPNFWSIRALTLMTFYLLMRSRQNTACAYHGMAVRSAYALGIHREETLSVFSPPEQRARRGVWRSLYILDGFLAVSLGRPVAIAREGSPEWSFGSPDHATSTGLNEPNRHLCSAGIEASVRSGHVMGSILCTIYQQRKISVKQAQALADECGKWPENLSPELHWRQASSDNVRQAVAILHANIAYCHSILLLTRPFFLNLLSQEIQRTRLNSTIPAPRPESRVMQFSNACAIASTHTIALIYQAYQGGYLSRLNAFATYSTFAAAIILFANEYARPTTNSVVRQCMLNAIIILQYCGKSDVQARLWTTVLENFLVVINAQGNPKLLGPSRNVGPQFPLQTSARPSNTGRPESFVPGTKTSVLPFLPPTDGSVPLKNAFTSEAEGHFETLAPSVLNNQDSFSGLLDLQNTVLPTDKDRRSSSFSDEDFNFDTLWEWPSGSPL</sequence>
<evidence type="ECO:0000256" key="4">
    <source>
        <dbReference type="SAM" id="MobiDB-lite"/>
    </source>
</evidence>
<dbReference type="SMART" id="SM00906">
    <property type="entry name" value="Fungal_trans"/>
    <property type="match status" value="1"/>
</dbReference>
<dbReference type="GO" id="GO:0000978">
    <property type="term" value="F:RNA polymerase II cis-regulatory region sequence-specific DNA binding"/>
    <property type="evidence" value="ECO:0007669"/>
    <property type="project" value="TreeGrafter"/>
</dbReference>
<dbReference type="Pfam" id="PF04082">
    <property type="entry name" value="Fungal_trans"/>
    <property type="match status" value="1"/>
</dbReference>
<keyword evidence="3" id="KW-0539">Nucleus</keyword>
<protein>
    <recommendedName>
        <fullName evidence="5">Xylanolytic transcriptional activator regulatory domain-containing protein</fullName>
    </recommendedName>
</protein>
<dbReference type="InterPro" id="IPR051127">
    <property type="entry name" value="Fungal_SecMet_Regulators"/>
</dbReference>
<comment type="caution">
    <text evidence="6">The sequence shown here is derived from an EMBL/GenBank/DDBJ whole genome shotgun (WGS) entry which is preliminary data.</text>
</comment>
<dbReference type="PANTHER" id="PTHR47424">
    <property type="entry name" value="REGULATORY PROTEIN GAL4"/>
    <property type="match status" value="1"/>
</dbReference>
<dbReference type="Proteomes" id="UP001161017">
    <property type="component" value="Unassembled WGS sequence"/>
</dbReference>
<name>A0AA43QHR9_9LECA</name>
<proteinExistence type="predicted"/>
<dbReference type="GO" id="GO:0008270">
    <property type="term" value="F:zinc ion binding"/>
    <property type="evidence" value="ECO:0007669"/>
    <property type="project" value="InterPro"/>
</dbReference>
<dbReference type="GO" id="GO:0005634">
    <property type="term" value="C:nucleus"/>
    <property type="evidence" value="ECO:0007669"/>
    <property type="project" value="TreeGrafter"/>
</dbReference>
<dbReference type="EMBL" id="JAPUFD010000004">
    <property type="protein sequence ID" value="MDI1486762.1"/>
    <property type="molecule type" value="Genomic_DNA"/>
</dbReference>
<evidence type="ECO:0000256" key="3">
    <source>
        <dbReference type="ARBA" id="ARBA00023242"/>
    </source>
</evidence>
<evidence type="ECO:0000313" key="7">
    <source>
        <dbReference type="Proteomes" id="UP001161017"/>
    </source>
</evidence>
<dbReference type="GO" id="GO:0006351">
    <property type="term" value="P:DNA-templated transcription"/>
    <property type="evidence" value="ECO:0007669"/>
    <property type="project" value="InterPro"/>
</dbReference>
<dbReference type="GO" id="GO:0000435">
    <property type="term" value="P:positive regulation of transcription from RNA polymerase II promoter by galactose"/>
    <property type="evidence" value="ECO:0007669"/>
    <property type="project" value="TreeGrafter"/>
</dbReference>
<feature type="compositionally biased region" description="Polar residues" evidence="4">
    <location>
        <begin position="87"/>
        <end position="102"/>
    </location>
</feature>
<dbReference type="InterPro" id="IPR007219">
    <property type="entry name" value="XnlR_reg_dom"/>
</dbReference>
<reference evidence="6" key="1">
    <citation type="journal article" date="2023" name="Genome Biol. Evol.">
        <title>First Whole Genome Sequence and Flow Cytometry Genome Size Data for the Lichen-Forming Fungus Ramalina farinacea (Ascomycota).</title>
        <authorList>
            <person name="Llewellyn T."/>
            <person name="Mian S."/>
            <person name="Hill R."/>
            <person name="Leitch I.J."/>
            <person name="Gaya E."/>
        </authorList>
    </citation>
    <scope>NUCLEOTIDE SEQUENCE</scope>
    <source>
        <strain evidence="6">LIQ254RAFAR</strain>
    </source>
</reference>
<accession>A0AA43QHR9</accession>
<gene>
    <name evidence="6" type="ORF">OHK93_006023</name>
</gene>
<dbReference type="CDD" id="cd12148">
    <property type="entry name" value="fungal_TF_MHR"/>
    <property type="match status" value="1"/>
</dbReference>
<evidence type="ECO:0000313" key="6">
    <source>
        <dbReference type="EMBL" id="MDI1486762.1"/>
    </source>
</evidence>
<evidence type="ECO:0000256" key="1">
    <source>
        <dbReference type="ARBA" id="ARBA00023015"/>
    </source>
</evidence>
<feature type="domain" description="Xylanolytic transcriptional activator regulatory" evidence="5">
    <location>
        <begin position="369"/>
        <end position="445"/>
    </location>
</feature>
<keyword evidence="7" id="KW-1185">Reference proteome</keyword>
<organism evidence="6 7">
    <name type="scientific">Ramalina farinacea</name>
    <dbReference type="NCBI Taxonomy" id="258253"/>
    <lineage>
        <taxon>Eukaryota</taxon>
        <taxon>Fungi</taxon>
        <taxon>Dikarya</taxon>
        <taxon>Ascomycota</taxon>
        <taxon>Pezizomycotina</taxon>
        <taxon>Lecanoromycetes</taxon>
        <taxon>OSLEUM clade</taxon>
        <taxon>Lecanoromycetidae</taxon>
        <taxon>Lecanorales</taxon>
        <taxon>Lecanorineae</taxon>
        <taxon>Ramalinaceae</taxon>
        <taxon>Ramalina</taxon>
    </lineage>
</organism>
<keyword evidence="2" id="KW-0804">Transcription</keyword>
<dbReference type="AlphaFoldDB" id="A0AA43QHR9"/>
<feature type="region of interest" description="Disordered" evidence="4">
    <location>
        <begin position="679"/>
        <end position="702"/>
    </location>
</feature>
<feature type="region of interest" description="Disordered" evidence="4">
    <location>
        <begin position="53"/>
        <end position="114"/>
    </location>
</feature>
<keyword evidence="1" id="KW-0805">Transcription regulation</keyword>
<dbReference type="PANTHER" id="PTHR47424:SF9">
    <property type="entry name" value="TAH-2"/>
    <property type="match status" value="1"/>
</dbReference>
<evidence type="ECO:0000259" key="5">
    <source>
        <dbReference type="SMART" id="SM00906"/>
    </source>
</evidence>
<dbReference type="GO" id="GO:0000981">
    <property type="term" value="F:DNA-binding transcription factor activity, RNA polymerase II-specific"/>
    <property type="evidence" value="ECO:0007669"/>
    <property type="project" value="TreeGrafter"/>
</dbReference>
<feature type="compositionally biased region" description="Polar residues" evidence="4">
    <location>
        <begin position="680"/>
        <end position="692"/>
    </location>
</feature>